<dbReference type="InterPro" id="IPR027417">
    <property type="entry name" value="P-loop_NTPase"/>
</dbReference>
<evidence type="ECO:0000256" key="5">
    <source>
        <dbReference type="ARBA" id="ARBA00022806"/>
    </source>
</evidence>
<comment type="subunit">
    <text evidence="10">Heterotrimer of RecB, RecC and RecD. All subunits contribute to DNA-binding.</text>
</comment>
<keyword evidence="13" id="KW-1185">Reference proteome</keyword>
<dbReference type="InterPro" id="IPR006697">
    <property type="entry name" value="RecC"/>
</dbReference>
<dbReference type="AlphaFoldDB" id="A0A1X7JJT2"/>
<comment type="miscellaneous">
    <text evidence="10">In the RecBCD complex, RecB has a slow 3'-5' helicase, an exonuclease activity and loads RecA onto ssDNA, RecD has a fast 5'-3' helicase activity, while RecC stimulates the ATPase and processivity of the RecB helicase and contributes to recognition of the Chi site.</text>
</comment>
<dbReference type="PIRSF" id="PIRSF000980">
    <property type="entry name" value="RecC"/>
    <property type="match status" value="1"/>
</dbReference>
<proteinExistence type="inferred from homology"/>
<evidence type="ECO:0000313" key="13">
    <source>
        <dbReference type="Proteomes" id="UP000193228"/>
    </source>
</evidence>
<gene>
    <name evidence="10" type="primary">recC</name>
    <name evidence="12" type="ORF">SAMN06265784_102643</name>
</gene>
<dbReference type="GO" id="GO:0003678">
    <property type="term" value="F:DNA helicase activity"/>
    <property type="evidence" value="ECO:0007669"/>
    <property type="project" value="UniProtKB-UniRule"/>
</dbReference>
<dbReference type="InterPro" id="IPR011335">
    <property type="entry name" value="Restrct_endonuc-II-like"/>
</dbReference>
<dbReference type="GO" id="GO:0005524">
    <property type="term" value="F:ATP binding"/>
    <property type="evidence" value="ECO:0007669"/>
    <property type="project" value="UniProtKB-UniRule"/>
</dbReference>
<dbReference type="EMBL" id="FXAT01000002">
    <property type="protein sequence ID" value="SMG27574.1"/>
    <property type="molecule type" value="Genomic_DNA"/>
</dbReference>
<dbReference type="GO" id="GO:0009338">
    <property type="term" value="C:exodeoxyribonuclease V complex"/>
    <property type="evidence" value="ECO:0007669"/>
    <property type="project" value="InterPro"/>
</dbReference>
<dbReference type="InterPro" id="IPR041500">
    <property type="entry name" value="RecC_C"/>
</dbReference>
<evidence type="ECO:0000256" key="2">
    <source>
        <dbReference type="ARBA" id="ARBA00022741"/>
    </source>
</evidence>
<dbReference type="Gene3D" id="1.10.10.990">
    <property type="match status" value="1"/>
</dbReference>
<keyword evidence="8 10" id="KW-0238">DNA-binding</keyword>
<dbReference type="Gene3D" id="3.40.50.300">
    <property type="entry name" value="P-loop containing nucleotide triphosphate hydrolases"/>
    <property type="match status" value="2"/>
</dbReference>
<dbReference type="PANTHER" id="PTHR30591">
    <property type="entry name" value="RECBCD ENZYME SUBUNIT RECC"/>
    <property type="match status" value="1"/>
</dbReference>
<evidence type="ECO:0000256" key="6">
    <source>
        <dbReference type="ARBA" id="ARBA00022839"/>
    </source>
</evidence>
<sequence>MLSLQWLPWPARTARAPPVCHPRAASHPESMLQIFYSNRYETLVGALLDDLAQASADPWSARPVIVPSAAVRRRLELDIAARQGICANIDFCYLAQWLWAQIGGVIEVPRHSPFAPDRLVWRCYRLLSDAHESLPWNASPRLRTYLDAADASMRYELARRVATVLDHYLTYRPEWLLQWQKGGSIFAGGAVANTTGNTAQDTGPRLTGASEAAREDERWQAALWRAVLAEVAQVGGNAQTSAAALPPAYRFLDEIGTLDLEAISNAQWPEAVSVFALPTMPPLHIALLRALSRWIDVRLYVMNPCREFWFDVVSEGRVQALDAAGQLDYQEVGHPLLAEWGRQTQAQLHMLHELTESAASAETGDFTGNPEPSWLAAVQNGILDLRDEADADEPPLERGIEVHVCHSLSRQLEVLHDRLLGWFDEFGDLQPSDVLVAVSDLAAAGPLIDAVFGTTPAGDTRRIPYRITGLPPSQANPVARLLLDWLALPERSVGAPDLIEWLRVDAVAVRYGIDANSLETAQEWLAAAGARRGLAPLEPLGENVPVARHTFADALTRLYLGYAMPAGGEPVDAWLPVEGAGGADAELLGRLSRFVDDIDSFAAQCAIERTPAGWLQLLLETLAQCFDGGVEFADSLAAVRDALDAMGDAMQAGAQDVPLPASVIRSALTEALDDPARGGVPWGSVTFSSLTSLRGLPFRVVCLIGMDDGVLPSLARADEFDLMAAFGKAGDRQRRDDERNLFLDLLLAARERLFIAYTGRSIRDNAPLPPAALVDELLDHLAQVSAGEGASPGQVDDARNAFIVEHPLQAFASDYFAARSDPQRDLFTYDADRAELATLLAAPEHPAAAPFFDEPLPPEETYEVEFGDFVRFWRHPARSLLRDRLGIALSDAQGELLDTEPFDLDYAGRDALAERLLPVLLDADVEDEAMFSRVRRVAEASPELPGGATGAVWRARELSALQQLAASVRREVAAGVERLPFVLDVAPRWPDSAEIADTLSGALFGEYDALLREAAETPLQLRGTLNLLTGTGQVIFRYAKATARDYLSAWLAHLVYCAAQPDGPRRTVWHGSGESFELAPVANPLDELAPLAALFKVGRRLPLRFFPKSAWTRISESESAAQGVWINDRVRGESDDPALRIALRGTPLTLDEPFGSLAAIVFKPLIQHLRSAS</sequence>
<keyword evidence="3 10" id="KW-0227">DNA damage</keyword>
<dbReference type="InterPro" id="IPR013986">
    <property type="entry name" value="DExx_box_DNA_helicase_dom_sf"/>
</dbReference>
<evidence type="ECO:0000256" key="8">
    <source>
        <dbReference type="ARBA" id="ARBA00023125"/>
    </source>
</evidence>
<organism evidence="12 13">
    <name type="scientific">Paraburkholderia susongensis</name>
    <dbReference type="NCBI Taxonomy" id="1515439"/>
    <lineage>
        <taxon>Bacteria</taxon>
        <taxon>Pseudomonadati</taxon>
        <taxon>Pseudomonadota</taxon>
        <taxon>Betaproteobacteria</taxon>
        <taxon>Burkholderiales</taxon>
        <taxon>Burkholderiaceae</taxon>
        <taxon>Paraburkholderia</taxon>
    </lineage>
</organism>
<dbReference type="Proteomes" id="UP000193228">
    <property type="component" value="Unassembled WGS sequence"/>
</dbReference>
<dbReference type="GO" id="GO:0000724">
    <property type="term" value="P:double-strand break repair via homologous recombination"/>
    <property type="evidence" value="ECO:0007669"/>
    <property type="project" value="UniProtKB-UniRule"/>
</dbReference>
<evidence type="ECO:0000256" key="10">
    <source>
        <dbReference type="HAMAP-Rule" id="MF_01486"/>
    </source>
</evidence>
<dbReference type="NCBIfam" id="TIGR01450">
    <property type="entry name" value="recC"/>
    <property type="match status" value="1"/>
</dbReference>
<evidence type="ECO:0000256" key="7">
    <source>
        <dbReference type="ARBA" id="ARBA00022840"/>
    </source>
</evidence>
<accession>A0A1X7JJT2</accession>
<dbReference type="SUPFAM" id="SSF52540">
    <property type="entry name" value="P-loop containing nucleoside triphosphate hydrolases"/>
    <property type="match status" value="2"/>
</dbReference>
<evidence type="ECO:0000256" key="1">
    <source>
        <dbReference type="ARBA" id="ARBA00022722"/>
    </source>
</evidence>
<keyword evidence="6 10" id="KW-0269">Exonuclease</keyword>
<dbReference type="SUPFAM" id="SSF52980">
    <property type="entry name" value="Restriction endonuclease-like"/>
    <property type="match status" value="1"/>
</dbReference>
<dbReference type="STRING" id="1515439.SAMN06265784_102643"/>
<keyword evidence="5 10" id="KW-0347">Helicase</keyword>
<evidence type="ECO:0000256" key="9">
    <source>
        <dbReference type="ARBA" id="ARBA00023204"/>
    </source>
</evidence>
<dbReference type="Gene3D" id="1.10.10.160">
    <property type="match status" value="1"/>
</dbReference>
<reference evidence="13" key="1">
    <citation type="submission" date="2017-04" db="EMBL/GenBank/DDBJ databases">
        <authorList>
            <person name="Varghese N."/>
            <person name="Submissions S."/>
        </authorList>
    </citation>
    <scope>NUCLEOTIDE SEQUENCE [LARGE SCALE GENOMIC DNA]</scope>
    <source>
        <strain evidence="13">LMG 29540</strain>
    </source>
</reference>
<dbReference type="PANTHER" id="PTHR30591:SF1">
    <property type="entry name" value="RECBCD ENZYME SUBUNIT RECC"/>
    <property type="match status" value="1"/>
</dbReference>
<keyword evidence="2 10" id="KW-0547">Nucleotide-binding</keyword>
<evidence type="ECO:0000256" key="3">
    <source>
        <dbReference type="ARBA" id="ARBA00022763"/>
    </source>
</evidence>
<keyword evidence="9 10" id="KW-0234">DNA repair</keyword>
<keyword evidence="1 10" id="KW-0540">Nuclease</keyword>
<protein>
    <recommendedName>
        <fullName evidence="10">RecBCD enzyme subunit RecC</fullName>
    </recommendedName>
    <alternativeName>
        <fullName evidence="10">Exonuclease V subunit RecC</fullName>
        <shortName evidence="10">ExoV subunit RecC</shortName>
    </alternativeName>
    <alternativeName>
        <fullName evidence="10">Helicase/nuclease RecBCD subunit RecC</fullName>
    </alternativeName>
</protein>
<comment type="function">
    <text evidence="10">A helicase/nuclease that prepares dsDNA breaks (DSB) for recombinational DNA repair. Binds to DSBs and unwinds DNA via a highly rapid and processive ATP-dependent bidirectional helicase activity. Unwinds dsDNA until it encounters a Chi (crossover hotspot instigator) sequence from the 3' direction. Cuts ssDNA a few nucleotides 3' to the Chi site. The properties and activities of the enzyme are changed at Chi. The Chi-altered holoenzyme produces a long 3'-ssDNA overhang and facilitates RecA-binding to the ssDNA for homologous DNA recombination and repair. Holoenzyme degrades any linearized DNA that is unable to undergo homologous recombination. In the holoenzyme this subunit recognizes the wild-type Chi sequence, and when added to isolated RecB increases its ATP-dependent helicase processivity.</text>
</comment>
<dbReference type="Pfam" id="PF17946">
    <property type="entry name" value="RecC_C"/>
    <property type="match status" value="1"/>
</dbReference>
<evidence type="ECO:0000313" key="12">
    <source>
        <dbReference type="EMBL" id="SMG27574.1"/>
    </source>
</evidence>
<dbReference type="GO" id="GO:0008854">
    <property type="term" value="F:exodeoxyribonuclease V activity"/>
    <property type="evidence" value="ECO:0007669"/>
    <property type="project" value="InterPro"/>
</dbReference>
<comment type="similarity">
    <text evidence="10">Belongs to the RecC family.</text>
</comment>
<evidence type="ECO:0000256" key="4">
    <source>
        <dbReference type="ARBA" id="ARBA00022801"/>
    </source>
</evidence>
<keyword evidence="4 10" id="KW-0378">Hydrolase</keyword>
<dbReference type="Gene3D" id="3.40.50.10930">
    <property type="match status" value="1"/>
</dbReference>
<feature type="domain" description="RecC C-terminal" evidence="11">
    <location>
        <begin position="863"/>
        <end position="1112"/>
    </location>
</feature>
<dbReference type="HAMAP" id="MF_01486">
    <property type="entry name" value="RecC"/>
    <property type="match status" value="1"/>
</dbReference>
<keyword evidence="7 10" id="KW-0067">ATP-binding</keyword>
<dbReference type="GO" id="GO:0003677">
    <property type="term" value="F:DNA binding"/>
    <property type="evidence" value="ECO:0007669"/>
    <property type="project" value="UniProtKB-UniRule"/>
</dbReference>
<dbReference type="Pfam" id="PF04257">
    <property type="entry name" value="Exonuc_V_gamma"/>
    <property type="match status" value="1"/>
</dbReference>
<name>A0A1X7JJT2_9BURK</name>
<evidence type="ECO:0000259" key="11">
    <source>
        <dbReference type="Pfam" id="PF17946"/>
    </source>
</evidence>